<keyword evidence="2" id="KW-1185">Reference proteome</keyword>
<comment type="caution">
    <text evidence="1">The sequence shown here is derived from an EMBL/GenBank/DDBJ whole genome shotgun (WGS) entry which is preliminary data.</text>
</comment>
<reference evidence="1 2" key="1">
    <citation type="journal article" date="2024" name="Nat. Commun.">
        <title>Phylogenomics reveals the evolutionary origins of lichenization in chlorophyte algae.</title>
        <authorList>
            <person name="Puginier C."/>
            <person name="Libourel C."/>
            <person name="Otte J."/>
            <person name="Skaloud P."/>
            <person name="Haon M."/>
            <person name="Grisel S."/>
            <person name="Petersen M."/>
            <person name="Berrin J.G."/>
            <person name="Delaux P.M."/>
            <person name="Dal Grande F."/>
            <person name="Keller J."/>
        </authorList>
    </citation>
    <scope>NUCLEOTIDE SEQUENCE [LARGE SCALE GENOMIC DNA]</scope>
    <source>
        <strain evidence="1 2">SAG 2043</strain>
    </source>
</reference>
<evidence type="ECO:0000313" key="1">
    <source>
        <dbReference type="EMBL" id="KAK9811591.1"/>
    </source>
</evidence>
<dbReference type="EMBL" id="JALJOR010000009">
    <property type="protein sequence ID" value="KAK9811591.1"/>
    <property type="molecule type" value="Genomic_DNA"/>
</dbReference>
<protein>
    <submittedName>
        <fullName evidence="1">Uncharacterized protein</fullName>
    </submittedName>
</protein>
<accession>A0AAW1PT13</accession>
<organism evidence="1 2">
    <name type="scientific">[Myrmecia] bisecta</name>
    <dbReference type="NCBI Taxonomy" id="41462"/>
    <lineage>
        <taxon>Eukaryota</taxon>
        <taxon>Viridiplantae</taxon>
        <taxon>Chlorophyta</taxon>
        <taxon>core chlorophytes</taxon>
        <taxon>Trebouxiophyceae</taxon>
        <taxon>Trebouxiales</taxon>
        <taxon>Trebouxiaceae</taxon>
        <taxon>Myrmecia</taxon>
    </lineage>
</organism>
<dbReference type="AlphaFoldDB" id="A0AAW1PT13"/>
<dbReference type="Proteomes" id="UP001489004">
    <property type="component" value="Unassembled WGS sequence"/>
</dbReference>
<sequence length="128" mass="14308">MDARNGRQGEELTAEMQLRLELLVFEKKVQAGECDEATIALLERLLPLESVEESSFSASVQCQVAVRVEAAAGALRQDPVDWDGFEEWLETFLWDQHCGSQHVPAMLHWPALVVLGSKVSQQLTCLEL</sequence>
<gene>
    <name evidence="1" type="ORF">WJX72_006659</name>
</gene>
<evidence type="ECO:0000313" key="2">
    <source>
        <dbReference type="Proteomes" id="UP001489004"/>
    </source>
</evidence>
<proteinExistence type="predicted"/>
<name>A0AAW1PT13_9CHLO</name>